<dbReference type="InterPro" id="IPR036388">
    <property type="entry name" value="WH-like_DNA-bd_sf"/>
</dbReference>
<protein>
    <submittedName>
        <fullName evidence="2">PadR family transcriptional regulator</fullName>
    </submittedName>
</protein>
<dbReference type="Gene3D" id="1.10.10.10">
    <property type="entry name" value="Winged helix-like DNA-binding domain superfamily/Winged helix DNA-binding domain"/>
    <property type="match status" value="1"/>
</dbReference>
<dbReference type="Pfam" id="PF03551">
    <property type="entry name" value="PadR"/>
    <property type="match status" value="1"/>
</dbReference>
<keyword evidence="3" id="KW-1185">Reference proteome</keyword>
<dbReference type="PANTHER" id="PTHR33169">
    <property type="entry name" value="PADR-FAMILY TRANSCRIPTIONAL REGULATOR"/>
    <property type="match status" value="1"/>
</dbReference>
<dbReference type="InterPro" id="IPR036390">
    <property type="entry name" value="WH_DNA-bd_sf"/>
</dbReference>
<gene>
    <name evidence="2" type="ORF">MOO46_06400</name>
</gene>
<evidence type="ECO:0000259" key="1">
    <source>
        <dbReference type="Pfam" id="PF03551"/>
    </source>
</evidence>
<evidence type="ECO:0000313" key="2">
    <source>
        <dbReference type="EMBL" id="UQS84868.1"/>
    </source>
</evidence>
<proteinExistence type="predicted"/>
<accession>A0ABY4PH73</accession>
<evidence type="ECO:0000313" key="3">
    <source>
        <dbReference type="Proteomes" id="UP000831859"/>
    </source>
</evidence>
<dbReference type="Proteomes" id="UP000831859">
    <property type="component" value="Chromosome"/>
</dbReference>
<dbReference type="InterPro" id="IPR052509">
    <property type="entry name" value="Metal_resp_DNA-bind_regulator"/>
</dbReference>
<sequence>MALKVTTELLDGCVLGVLSKDDYYGYALTQKIQESISVSSSTIYPVMRRLKKQELVTVYDSPYQGRNRRYYRITDKGKEELKLLQQNWQNFKENINYLMGGNSND</sequence>
<dbReference type="SUPFAM" id="SSF46785">
    <property type="entry name" value="Winged helix' DNA-binding domain"/>
    <property type="match status" value="1"/>
</dbReference>
<organism evidence="2 3">
    <name type="scientific">Apilactobacillus apisilvae</name>
    <dbReference type="NCBI Taxonomy" id="2923364"/>
    <lineage>
        <taxon>Bacteria</taxon>
        <taxon>Bacillati</taxon>
        <taxon>Bacillota</taxon>
        <taxon>Bacilli</taxon>
        <taxon>Lactobacillales</taxon>
        <taxon>Lactobacillaceae</taxon>
        <taxon>Apilactobacillus</taxon>
    </lineage>
</organism>
<dbReference type="InterPro" id="IPR005149">
    <property type="entry name" value="Tscrpt_reg_PadR_N"/>
</dbReference>
<name>A0ABY4PH73_9LACO</name>
<dbReference type="PANTHER" id="PTHR33169:SF14">
    <property type="entry name" value="TRANSCRIPTIONAL REGULATOR RV3488"/>
    <property type="match status" value="1"/>
</dbReference>
<reference evidence="2 3" key="1">
    <citation type="journal article" date="2022" name="Int. J. Syst. Evol. Microbiol.">
        <title>Apilactobacillus apisilvae sp. nov., Nicolia spurrieriana gen. nov. sp. nov., Bombilactobacillus folatiphilus sp. nov. and Bombilactobacillus thymidiniphilus sp. nov., four new lactic acid bacterial isolates from stingless bees Tetragonula carbonaria and Austroplebeia australis.</title>
        <authorList>
            <person name="Oliphant S.A."/>
            <person name="Watson-Haigh N.S."/>
            <person name="Sumby K.M."/>
            <person name="Gardner J."/>
            <person name="Groom S."/>
            <person name="Jiranek V."/>
        </authorList>
    </citation>
    <scope>NUCLEOTIDE SEQUENCE [LARGE SCALE GENOMIC DNA]</scope>
    <source>
        <strain evidence="2 3">SG5_A10</strain>
    </source>
</reference>
<feature type="domain" description="Transcription regulator PadR N-terminal" evidence="1">
    <location>
        <begin position="14"/>
        <end position="82"/>
    </location>
</feature>
<dbReference type="EMBL" id="CP093362">
    <property type="protein sequence ID" value="UQS84868.1"/>
    <property type="molecule type" value="Genomic_DNA"/>
</dbReference>
<dbReference type="RefSeq" id="WP_249510849.1">
    <property type="nucleotide sequence ID" value="NZ_CP093362.1"/>
</dbReference>